<evidence type="ECO:0000313" key="3">
    <source>
        <dbReference type="Proteomes" id="UP000054560"/>
    </source>
</evidence>
<proteinExistence type="predicted"/>
<dbReference type="EMBL" id="KQ246817">
    <property type="protein sequence ID" value="KNC72573.1"/>
    <property type="molecule type" value="Genomic_DNA"/>
</dbReference>
<feature type="non-terminal residue" evidence="2">
    <location>
        <position position="135"/>
    </location>
</feature>
<dbReference type="Proteomes" id="UP000054560">
    <property type="component" value="Unassembled WGS sequence"/>
</dbReference>
<dbReference type="GeneID" id="25915373"/>
<dbReference type="RefSeq" id="XP_014146475.1">
    <property type="nucleotide sequence ID" value="XM_014291000.1"/>
</dbReference>
<evidence type="ECO:0000313" key="2">
    <source>
        <dbReference type="EMBL" id="KNC72573.1"/>
    </source>
</evidence>
<dbReference type="OrthoDB" id="161814at2759"/>
<name>A0A0L0F8Z9_9EUKA</name>
<keyword evidence="1" id="KW-0732">Signal</keyword>
<sequence>MSDTMRRSQFDSLKGLVVKALLFTSLCSSVEALSIDTRDNLIAHNLIESLIQDTNRLNHRVQHVLQEKDSEHNLHRREDGSMACPVCALPVTAENSYLSIKKAKQKLYACSVEHAQLLFDSPMDYADDTLPTTTR</sequence>
<evidence type="ECO:0000256" key="1">
    <source>
        <dbReference type="SAM" id="SignalP"/>
    </source>
</evidence>
<organism evidence="2 3">
    <name type="scientific">Sphaeroforma arctica JP610</name>
    <dbReference type="NCBI Taxonomy" id="667725"/>
    <lineage>
        <taxon>Eukaryota</taxon>
        <taxon>Ichthyosporea</taxon>
        <taxon>Ichthyophonida</taxon>
        <taxon>Sphaeroforma</taxon>
    </lineage>
</organism>
<accession>A0A0L0F8Z9</accession>
<feature type="chain" id="PRO_5005538445" evidence="1">
    <location>
        <begin position="33"/>
        <end position="135"/>
    </location>
</feature>
<keyword evidence="3" id="KW-1185">Reference proteome</keyword>
<reference evidence="2 3" key="1">
    <citation type="submission" date="2011-02" db="EMBL/GenBank/DDBJ databases">
        <title>The Genome Sequence of Sphaeroforma arctica JP610.</title>
        <authorList>
            <consortium name="The Broad Institute Genome Sequencing Platform"/>
            <person name="Russ C."/>
            <person name="Cuomo C."/>
            <person name="Young S.K."/>
            <person name="Zeng Q."/>
            <person name="Gargeya S."/>
            <person name="Alvarado L."/>
            <person name="Berlin A."/>
            <person name="Chapman S.B."/>
            <person name="Chen Z."/>
            <person name="Freedman E."/>
            <person name="Gellesch M."/>
            <person name="Goldberg J."/>
            <person name="Griggs A."/>
            <person name="Gujja S."/>
            <person name="Heilman E."/>
            <person name="Heiman D."/>
            <person name="Howarth C."/>
            <person name="Mehta T."/>
            <person name="Neiman D."/>
            <person name="Pearson M."/>
            <person name="Roberts A."/>
            <person name="Saif S."/>
            <person name="Shea T."/>
            <person name="Shenoy N."/>
            <person name="Sisk P."/>
            <person name="Stolte C."/>
            <person name="Sykes S."/>
            <person name="White J."/>
            <person name="Yandava C."/>
            <person name="Burger G."/>
            <person name="Gray M.W."/>
            <person name="Holland P.W.H."/>
            <person name="King N."/>
            <person name="Lang F.B.F."/>
            <person name="Roger A.J."/>
            <person name="Ruiz-Trillo I."/>
            <person name="Haas B."/>
            <person name="Nusbaum C."/>
            <person name="Birren B."/>
        </authorList>
    </citation>
    <scope>NUCLEOTIDE SEQUENCE [LARGE SCALE GENOMIC DNA]</scope>
    <source>
        <strain evidence="2 3">JP610</strain>
    </source>
</reference>
<dbReference type="AlphaFoldDB" id="A0A0L0F8Z9"/>
<gene>
    <name evidence="2" type="ORF">SARC_14869</name>
</gene>
<protein>
    <submittedName>
        <fullName evidence="2">Uncharacterized protein</fullName>
    </submittedName>
</protein>
<feature type="signal peptide" evidence="1">
    <location>
        <begin position="1"/>
        <end position="32"/>
    </location>
</feature>